<keyword evidence="7" id="KW-1185">Reference proteome</keyword>
<dbReference type="AlphaFoldDB" id="A0AAP2D8E0"/>
<dbReference type="PROSITE" id="PS51007">
    <property type="entry name" value="CYTC"/>
    <property type="match status" value="2"/>
</dbReference>
<dbReference type="Proteomes" id="UP001319180">
    <property type="component" value="Unassembled WGS sequence"/>
</dbReference>
<organism evidence="6 7">
    <name type="scientific">Dawidia soli</name>
    <dbReference type="NCBI Taxonomy" id="2782352"/>
    <lineage>
        <taxon>Bacteria</taxon>
        <taxon>Pseudomonadati</taxon>
        <taxon>Bacteroidota</taxon>
        <taxon>Cytophagia</taxon>
        <taxon>Cytophagales</taxon>
        <taxon>Chryseotaleaceae</taxon>
        <taxon>Dawidia</taxon>
    </lineage>
</organism>
<dbReference type="Gene3D" id="1.10.760.10">
    <property type="entry name" value="Cytochrome c-like domain"/>
    <property type="match status" value="1"/>
</dbReference>
<evidence type="ECO:0000256" key="4">
    <source>
        <dbReference type="PROSITE-ProRule" id="PRU00433"/>
    </source>
</evidence>
<sequence length="505" mass="56729">MKKIWITAMAFLGVTLLVSFTHHFEIDIPRTWDLKAIKDFHLPPPDTSVEVNYAPEAYYYALPEHTITKVYPMYIREAERPGYLDSLRQLDPELVFDPSRLKTQEDWIKAGELVFHWPVAYTPVSGKVSGIDSSLFRGSKGRITKEGIYPFSSYVINEKGSLLVGSLSCASCHTRVTKSGEVIPGAQGNVYNNVRFVKMILSGNVPFPFFQEATFKLTHAPWAPKSLASKPSTVEELADFFNAGRPGVSDRQGTAYQYPAIIPSLIGIKDIRYLDRTGLMKHDGPADMMRYAAFNQGMDMLTAYNGYIPGGKNANAQLPAPAEWSHPFGYTGKRYSDEQLYALTQYIYSLQPPKNPETYSRKLIARGKAIFNQSGCVTCHTPPLYTSNKLTPVNGFEPPQDHFDKYDIFNVSVGTDSVTALYSRRGTGYYKIPSLRGVWMQDAFFHNGNLTTLEEVFDRKRLMPGYVPSGYKPPHRKTMAVKGHPFGLDLSEADKKALITFLKTL</sequence>
<feature type="domain" description="Cytochrome c" evidence="5">
    <location>
        <begin position="155"/>
        <end position="351"/>
    </location>
</feature>
<keyword evidence="2 4" id="KW-0479">Metal-binding</keyword>
<dbReference type="PANTHER" id="PTHR30600:SF9">
    <property type="entry name" value="BLR7738 PROTEIN"/>
    <property type="match status" value="1"/>
</dbReference>
<evidence type="ECO:0000256" key="2">
    <source>
        <dbReference type="ARBA" id="ARBA00022723"/>
    </source>
</evidence>
<protein>
    <recommendedName>
        <fullName evidence="5">Cytochrome c domain-containing protein</fullName>
    </recommendedName>
</protein>
<evidence type="ECO:0000259" key="5">
    <source>
        <dbReference type="PROSITE" id="PS51007"/>
    </source>
</evidence>
<dbReference type="InterPro" id="IPR036909">
    <property type="entry name" value="Cyt_c-like_dom_sf"/>
</dbReference>
<reference evidence="6 7" key="1">
    <citation type="submission" date="2021-05" db="EMBL/GenBank/DDBJ databases">
        <title>A Polyphasic approach of four new species of the genus Ohtaekwangia: Ohtaekwangia histidinii sp. nov., Ohtaekwangia cretensis sp. nov., Ohtaekwangia indiensis sp. nov., Ohtaekwangia reichenbachii sp. nov. from diverse environment.</title>
        <authorList>
            <person name="Octaviana S."/>
        </authorList>
    </citation>
    <scope>NUCLEOTIDE SEQUENCE [LARGE SCALE GENOMIC DNA]</scope>
    <source>
        <strain evidence="6 7">PWU37</strain>
    </source>
</reference>
<keyword evidence="3 4" id="KW-0408">Iron</keyword>
<keyword evidence="1 4" id="KW-0349">Heme</keyword>
<dbReference type="RefSeq" id="WP_254090592.1">
    <property type="nucleotide sequence ID" value="NZ_JAHESC010000016.1"/>
</dbReference>
<dbReference type="InterPro" id="IPR009056">
    <property type="entry name" value="Cyt_c-like_dom"/>
</dbReference>
<proteinExistence type="predicted"/>
<comment type="caution">
    <text evidence="6">The sequence shown here is derived from an EMBL/GenBank/DDBJ whole genome shotgun (WGS) entry which is preliminary data.</text>
</comment>
<dbReference type="GO" id="GO:0004130">
    <property type="term" value="F:cytochrome-c peroxidase activity"/>
    <property type="evidence" value="ECO:0007669"/>
    <property type="project" value="TreeGrafter"/>
</dbReference>
<dbReference type="InterPro" id="IPR051395">
    <property type="entry name" value="Cytochrome_c_Peroxidase/MauG"/>
</dbReference>
<evidence type="ECO:0000256" key="3">
    <source>
        <dbReference type="ARBA" id="ARBA00023004"/>
    </source>
</evidence>
<dbReference type="PANTHER" id="PTHR30600">
    <property type="entry name" value="CYTOCHROME C PEROXIDASE-RELATED"/>
    <property type="match status" value="1"/>
</dbReference>
<evidence type="ECO:0000313" key="6">
    <source>
        <dbReference type="EMBL" id="MBT1687361.1"/>
    </source>
</evidence>
<dbReference type="GO" id="GO:0046872">
    <property type="term" value="F:metal ion binding"/>
    <property type="evidence" value="ECO:0007669"/>
    <property type="project" value="UniProtKB-KW"/>
</dbReference>
<gene>
    <name evidence="6" type="ORF">KK078_12390</name>
</gene>
<dbReference type="GO" id="GO:0009055">
    <property type="term" value="F:electron transfer activity"/>
    <property type="evidence" value="ECO:0007669"/>
    <property type="project" value="InterPro"/>
</dbReference>
<accession>A0AAP2D8E0</accession>
<evidence type="ECO:0000313" key="7">
    <source>
        <dbReference type="Proteomes" id="UP001319180"/>
    </source>
</evidence>
<dbReference type="EMBL" id="JAHESC010000016">
    <property type="protein sequence ID" value="MBT1687361.1"/>
    <property type="molecule type" value="Genomic_DNA"/>
</dbReference>
<dbReference type="GO" id="GO:0020037">
    <property type="term" value="F:heme binding"/>
    <property type="evidence" value="ECO:0007669"/>
    <property type="project" value="InterPro"/>
</dbReference>
<feature type="domain" description="Cytochrome c" evidence="5">
    <location>
        <begin position="362"/>
        <end position="505"/>
    </location>
</feature>
<dbReference type="SUPFAM" id="SSF46626">
    <property type="entry name" value="Cytochrome c"/>
    <property type="match status" value="2"/>
</dbReference>
<name>A0AAP2D8E0_9BACT</name>
<evidence type="ECO:0000256" key="1">
    <source>
        <dbReference type="ARBA" id="ARBA00022617"/>
    </source>
</evidence>